<dbReference type="InterPro" id="IPR000600">
    <property type="entry name" value="ROK"/>
</dbReference>
<sequence>MLNSNLKRALAALVRRGGMHRADLARQVGVARTTSTNIVNALLESDLVVGEFASSPPPDGEVRLKEKLTLSPRAGLVVSIVTLTRRTVVALGTLDGTVLALESWPEPVDRLGVLRLGDAVDAVNRLRTRDDLADAPLRSALVTVNVQTDRQTGEALSNDRDSVWTRANPARTVAEMLDVPLVLENAARLQGLTAYVHETGRRAHNLVYVHLSHGVGLSFVVDGRPITGSRGGGGEVGHMTVNRKGPACWCGKYGCLTNYASLPALAALEGVAVERLTPRRPGETPAARLGEATVAEAGRWAGRALGEVSNLFDPDVLVVGGELSRYGDVLLGPLGEELRRTSLPLVHRDLRIVQGTSFDDPAALTAAAFERIIQSEELVEELVETITQDRGLV</sequence>
<name>A0ABW2Q5Y7_9MICO</name>
<dbReference type="EMBL" id="JBHTCQ010000001">
    <property type="protein sequence ID" value="MFC7404845.1"/>
    <property type="molecule type" value="Genomic_DNA"/>
</dbReference>
<dbReference type="InterPro" id="IPR036388">
    <property type="entry name" value="WH-like_DNA-bd_sf"/>
</dbReference>
<dbReference type="RefSeq" id="WP_382392627.1">
    <property type="nucleotide sequence ID" value="NZ_JBHTCQ010000001.1"/>
</dbReference>
<proteinExistence type="inferred from homology"/>
<comment type="similarity">
    <text evidence="1">Belongs to the ROK (NagC/XylR) family.</text>
</comment>
<accession>A0ABW2Q5Y7</accession>
<dbReference type="InterPro" id="IPR043129">
    <property type="entry name" value="ATPase_NBD"/>
</dbReference>
<evidence type="ECO:0000313" key="3">
    <source>
        <dbReference type="Proteomes" id="UP001596455"/>
    </source>
</evidence>
<gene>
    <name evidence="2" type="ORF">ACFQQL_06965</name>
</gene>
<evidence type="ECO:0000256" key="1">
    <source>
        <dbReference type="ARBA" id="ARBA00006479"/>
    </source>
</evidence>
<dbReference type="PANTHER" id="PTHR18964">
    <property type="entry name" value="ROK (REPRESSOR, ORF, KINASE) FAMILY"/>
    <property type="match status" value="1"/>
</dbReference>
<protein>
    <submittedName>
        <fullName evidence="2">ROK family protein</fullName>
    </submittedName>
</protein>
<dbReference type="Pfam" id="PF00480">
    <property type="entry name" value="ROK"/>
    <property type="match status" value="1"/>
</dbReference>
<dbReference type="SUPFAM" id="SSF46785">
    <property type="entry name" value="Winged helix' DNA-binding domain"/>
    <property type="match status" value="1"/>
</dbReference>
<dbReference type="Gene3D" id="1.10.10.10">
    <property type="entry name" value="Winged helix-like DNA-binding domain superfamily/Winged helix DNA-binding domain"/>
    <property type="match status" value="1"/>
</dbReference>
<dbReference type="PANTHER" id="PTHR18964:SF149">
    <property type="entry name" value="BIFUNCTIONAL UDP-N-ACETYLGLUCOSAMINE 2-EPIMERASE_N-ACETYLMANNOSAMINE KINASE"/>
    <property type="match status" value="1"/>
</dbReference>
<reference evidence="3" key="1">
    <citation type="journal article" date="2019" name="Int. J. Syst. Evol. Microbiol.">
        <title>The Global Catalogue of Microorganisms (GCM) 10K type strain sequencing project: providing services to taxonomists for standard genome sequencing and annotation.</title>
        <authorList>
            <consortium name="The Broad Institute Genomics Platform"/>
            <consortium name="The Broad Institute Genome Sequencing Center for Infectious Disease"/>
            <person name="Wu L."/>
            <person name="Ma J."/>
        </authorList>
    </citation>
    <scope>NUCLEOTIDE SEQUENCE [LARGE SCALE GENOMIC DNA]</scope>
    <source>
        <strain evidence="3">JCM 1490</strain>
    </source>
</reference>
<dbReference type="Gene3D" id="3.30.420.40">
    <property type="match status" value="2"/>
</dbReference>
<evidence type="ECO:0000313" key="2">
    <source>
        <dbReference type="EMBL" id="MFC7404845.1"/>
    </source>
</evidence>
<comment type="caution">
    <text evidence="2">The sequence shown here is derived from an EMBL/GenBank/DDBJ whole genome shotgun (WGS) entry which is preliminary data.</text>
</comment>
<dbReference type="InterPro" id="IPR036390">
    <property type="entry name" value="WH_DNA-bd_sf"/>
</dbReference>
<organism evidence="2 3">
    <name type="scientific">Georgenia alba</name>
    <dbReference type="NCBI Taxonomy" id="2233858"/>
    <lineage>
        <taxon>Bacteria</taxon>
        <taxon>Bacillati</taxon>
        <taxon>Actinomycetota</taxon>
        <taxon>Actinomycetes</taxon>
        <taxon>Micrococcales</taxon>
        <taxon>Bogoriellaceae</taxon>
        <taxon>Georgenia</taxon>
    </lineage>
</organism>
<dbReference type="SUPFAM" id="SSF53067">
    <property type="entry name" value="Actin-like ATPase domain"/>
    <property type="match status" value="1"/>
</dbReference>
<dbReference type="Proteomes" id="UP001596455">
    <property type="component" value="Unassembled WGS sequence"/>
</dbReference>
<keyword evidence="3" id="KW-1185">Reference proteome</keyword>